<dbReference type="InterPro" id="IPR007047">
    <property type="entry name" value="Flp_Fap"/>
</dbReference>
<comment type="caution">
    <text evidence="2">The sequence shown here is derived from an EMBL/GenBank/DDBJ whole genome shotgun (WGS) entry which is preliminary data.</text>
</comment>
<name>A0A840BY94_9HYPH</name>
<proteinExistence type="predicted"/>
<evidence type="ECO:0000313" key="3">
    <source>
        <dbReference type="Proteomes" id="UP000577362"/>
    </source>
</evidence>
<organism evidence="2 3">
    <name type="scientific">Chelatococcus caeni</name>
    <dbReference type="NCBI Taxonomy" id="1348468"/>
    <lineage>
        <taxon>Bacteria</taxon>
        <taxon>Pseudomonadati</taxon>
        <taxon>Pseudomonadota</taxon>
        <taxon>Alphaproteobacteria</taxon>
        <taxon>Hyphomicrobiales</taxon>
        <taxon>Chelatococcaceae</taxon>
        <taxon>Chelatococcus</taxon>
    </lineage>
</organism>
<feature type="transmembrane region" description="Helical" evidence="1">
    <location>
        <begin position="17"/>
        <end position="35"/>
    </location>
</feature>
<keyword evidence="1" id="KW-0812">Transmembrane</keyword>
<reference evidence="2 3" key="1">
    <citation type="submission" date="2020-08" db="EMBL/GenBank/DDBJ databases">
        <title>Genomic Encyclopedia of Type Strains, Phase IV (KMG-IV): sequencing the most valuable type-strain genomes for metagenomic binning, comparative biology and taxonomic classification.</title>
        <authorList>
            <person name="Goeker M."/>
        </authorList>
    </citation>
    <scope>NUCLEOTIDE SEQUENCE [LARGE SCALE GENOMIC DNA]</scope>
    <source>
        <strain evidence="2 3">DSM 103737</strain>
    </source>
</reference>
<accession>A0A840BY94</accession>
<keyword evidence="1" id="KW-1133">Transmembrane helix</keyword>
<gene>
    <name evidence="2" type="ORF">GGR16_000253</name>
</gene>
<sequence length="52" mass="5576">MLKAFLKDESGSTAVEYGLIALFVMLGIVVNASLISDSLSRIFAETHSGLMQ</sequence>
<protein>
    <submittedName>
        <fullName evidence="2">Pilus assembly protein Flp/PilA</fullName>
    </submittedName>
</protein>
<evidence type="ECO:0000256" key="1">
    <source>
        <dbReference type="SAM" id="Phobius"/>
    </source>
</evidence>
<keyword evidence="3" id="KW-1185">Reference proteome</keyword>
<dbReference type="Pfam" id="PF04964">
    <property type="entry name" value="Flp_Fap"/>
    <property type="match status" value="1"/>
</dbReference>
<dbReference type="EMBL" id="JACIEN010000001">
    <property type="protein sequence ID" value="MBB4015247.1"/>
    <property type="molecule type" value="Genomic_DNA"/>
</dbReference>
<dbReference type="Proteomes" id="UP000577362">
    <property type="component" value="Unassembled WGS sequence"/>
</dbReference>
<dbReference type="RefSeq" id="WP_245258872.1">
    <property type="nucleotide sequence ID" value="NZ_JACIEN010000001.1"/>
</dbReference>
<keyword evidence="1" id="KW-0472">Membrane</keyword>
<dbReference type="AlphaFoldDB" id="A0A840BY94"/>
<evidence type="ECO:0000313" key="2">
    <source>
        <dbReference type="EMBL" id="MBB4015247.1"/>
    </source>
</evidence>